<sequence length="110" mass="11969">MRIYLSGPMSNLPDFNYPAFNAAAAQLRAAGFHVENPAENPIPECKSWEGFMRLAVVQLATCDRIVTLDGWQNSRGARVEVDLGLTLGMDVVDMDFALTVPPVVTRGSDA</sequence>
<dbReference type="SUPFAM" id="SSF52309">
    <property type="entry name" value="N-(deoxy)ribosyltransferase-like"/>
    <property type="match status" value="1"/>
</dbReference>
<proteinExistence type="predicted"/>
<evidence type="ECO:0000313" key="1">
    <source>
        <dbReference type="EMBL" id="XAI70532.1"/>
    </source>
</evidence>
<dbReference type="Pfam" id="PF14359">
    <property type="entry name" value="DUF4406"/>
    <property type="match status" value="1"/>
</dbReference>
<gene>
    <name evidence="1" type="ORF">Touem01_00003</name>
</gene>
<organism evidence="1">
    <name type="scientific">Pseudomonas phage Touem01</name>
    <dbReference type="NCBI Taxonomy" id="3138548"/>
    <lineage>
        <taxon>Viruses</taxon>
    </lineage>
</organism>
<dbReference type="InterPro" id="IPR025518">
    <property type="entry name" value="DUF4406"/>
</dbReference>
<accession>A0AAU6W1P1</accession>
<reference evidence="1" key="1">
    <citation type="journal article" date="2024" name="J. Gen. Virol.">
        <title>Novel phages of Pseudomonas syringae unveil numerous potential auxiliary metabolic genes.</title>
        <authorList>
            <person name="Feltin C."/>
            <person name="Garneau J.R."/>
            <person name="Morris C.E."/>
            <person name="Berard A."/>
            <person name="Torres-Barcelo C."/>
        </authorList>
    </citation>
    <scope>NUCLEOTIDE SEQUENCE</scope>
</reference>
<dbReference type="Gene3D" id="3.40.50.10400">
    <property type="entry name" value="Hypothetical protein PA1492"/>
    <property type="match status" value="1"/>
</dbReference>
<dbReference type="EMBL" id="PP179325">
    <property type="protein sequence ID" value="XAI70532.1"/>
    <property type="molecule type" value="Genomic_DNA"/>
</dbReference>
<protein>
    <submittedName>
        <fullName evidence="1">N-(Deoxy)ribosyltransferase-like protein</fullName>
    </submittedName>
</protein>
<name>A0AAU6W1P1_9VIRU</name>